<protein>
    <submittedName>
        <fullName evidence="1">Uncharacterized protein</fullName>
    </submittedName>
</protein>
<evidence type="ECO:0000313" key="1">
    <source>
        <dbReference type="EMBL" id="KAI3763158.1"/>
    </source>
</evidence>
<keyword evidence="2" id="KW-1185">Reference proteome</keyword>
<sequence>MLIRIQRSNRTKLGIGPHTTVLRSYGLEGNEPAVTVGPSSIIGLHPSFVGPEITPLGTGPLPTRHLMGLWICLMLALVLHVVGLMFLLDWVLGRIQVHEPKVQNVTEVVHEEPTIEASKNHLSEPAHKAPLDDGFVPVKRKRNRKKKPKGEALKTMQVDGPNDLTTVERLDLGLGNSPTQDTWFSSSYTDQDGANLKVEETAPGVATGMILSLRESLQSCKDALATCQSELEDAKAEVQKWHSAFQKESFIPLGSSVEPRVVINYLQNLKSSEESIREQLEKAKKKEAAFIVTIAKREQEIADLKAAVRDLRSQLKPLSMQARRLLLDPAIHEEFMRLKNLVEEKDKKVKELQDNVAAVNFTPQSKMGKMLMAKCRTLQEENEEIGNQAKEGKIHELSMKLASQKAQNVELRSHFEGLSKHMEVLTNDVEKSNEMVLILEESLSDKEVEIQRLRLQLQQYDTLEEKTETLAADKNDTHDDVTVSVHPEPEIENEKS</sequence>
<gene>
    <name evidence="1" type="ORF">L1987_53609</name>
</gene>
<reference evidence="2" key="1">
    <citation type="journal article" date="2022" name="Mol. Ecol. Resour.">
        <title>The genomes of chicory, endive, great burdock and yacon provide insights into Asteraceae palaeo-polyploidization history and plant inulin production.</title>
        <authorList>
            <person name="Fan W."/>
            <person name="Wang S."/>
            <person name="Wang H."/>
            <person name="Wang A."/>
            <person name="Jiang F."/>
            <person name="Liu H."/>
            <person name="Zhao H."/>
            <person name="Xu D."/>
            <person name="Zhang Y."/>
        </authorList>
    </citation>
    <scope>NUCLEOTIDE SEQUENCE [LARGE SCALE GENOMIC DNA]</scope>
    <source>
        <strain evidence="2">cv. Yunnan</strain>
    </source>
</reference>
<name>A0ACB9EX53_9ASTR</name>
<comment type="caution">
    <text evidence="1">The sequence shown here is derived from an EMBL/GenBank/DDBJ whole genome shotgun (WGS) entry which is preliminary data.</text>
</comment>
<dbReference type="EMBL" id="CM042034">
    <property type="protein sequence ID" value="KAI3763158.1"/>
    <property type="molecule type" value="Genomic_DNA"/>
</dbReference>
<reference evidence="1 2" key="2">
    <citation type="journal article" date="2022" name="Mol. Ecol. Resour.">
        <title>The genomes of chicory, endive, great burdock and yacon provide insights into Asteraceae paleo-polyploidization history and plant inulin production.</title>
        <authorList>
            <person name="Fan W."/>
            <person name="Wang S."/>
            <person name="Wang H."/>
            <person name="Wang A."/>
            <person name="Jiang F."/>
            <person name="Liu H."/>
            <person name="Zhao H."/>
            <person name="Xu D."/>
            <person name="Zhang Y."/>
        </authorList>
    </citation>
    <scope>NUCLEOTIDE SEQUENCE [LARGE SCALE GENOMIC DNA]</scope>
    <source>
        <strain evidence="2">cv. Yunnan</strain>
        <tissue evidence="1">Leaves</tissue>
    </source>
</reference>
<evidence type="ECO:0000313" key="2">
    <source>
        <dbReference type="Proteomes" id="UP001056120"/>
    </source>
</evidence>
<accession>A0ACB9EX53</accession>
<dbReference type="Proteomes" id="UP001056120">
    <property type="component" value="Linkage Group LG17"/>
</dbReference>
<organism evidence="1 2">
    <name type="scientific">Smallanthus sonchifolius</name>
    <dbReference type="NCBI Taxonomy" id="185202"/>
    <lineage>
        <taxon>Eukaryota</taxon>
        <taxon>Viridiplantae</taxon>
        <taxon>Streptophyta</taxon>
        <taxon>Embryophyta</taxon>
        <taxon>Tracheophyta</taxon>
        <taxon>Spermatophyta</taxon>
        <taxon>Magnoliopsida</taxon>
        <taxon>eudicotyledons</taxon>
        <taxon>Gunneridae</taxon>
        <taxon>Pentapetalae</taxon>
        <taxon>asterids</taxon>
        <taxon>campanulids</taxon>
        <taxon>Asterales</taxon>
        <taxon>Asteraceae</taxon>
        <taxon>Asteroideae</taxon>
        <taxon>Heliantheae alliance</taxon>
        <taxon>Millerieae</taxon>
        <taxon>Smallanthus</taxon>
    </lineage>
</organism>
<proteinExistence type="predicted"/>